<evidence type="ECO:0000256" key="8">
    <source>
        <dbReference type="ARBA" id="ARBA00022741"/>
    </source>
</evidence>
<dbReference type="FunFam" id="1.10.287.130:FF:000001">
    <property type="entry name" value="Two-component sensor histidine kinase"/>
    <property type="match status" value="1"/>
</dbReference>
<dbReference type="Pfam" id="PF16736">
    <property type="entry name" value="sCache_like"/>
    <property type="match status" value="1"/>
</dbReference>
<dbReference type="Gene3D" id="6.10.340.10">
    <property type="match status" value="1"/>
</dbReference>
<dbReference type="CDD" id="cd00130">
    <property type="entry name" value="PAS"/>
    <property type="match status" value="1"/>
</dbReference>
<keyword evidence="14" id="KW-1185">Reference proteome</keyword>
<comment type="subcellular location">
    <subcellularLocation>
        <location evidence="2">Cell membrane</location>
    </subcellularLocation>
    <subcellularLocation>
        <location evidence="3">Membrane raft</location>
        <topology evidence="3">Multi-pass membrane protein</topology>
    </subcellularLocation>
</comment>
<dbReference type="OrthoDB" id="9813151at2"/>
<dbReference type="GO" id="GO:0005524">
    <property type="term" value="F:ATP binding"/>
    <property type="evidence" value="ECO:0007669"/>
    <property type="project" value="UniProtKB-KW"/>
</dbReference>
<dbReference type="AlphaFoldDB" id="A0A1H0RDH2"/>
<keyword evidence="11" id="KW-0902">Two-component regulatory system</keyword>
<dbReference type="STRING" id="94869.SAMN04488529_103138"/>
<dbReference type="InterPro" id="IPR013767">
    <property type="entry name" value="PAS_fold"/>
</dbReference>
<dbReference type="CDD" id="cd00075">
    <property type="entry name" value="HATPase"/>
    <property type="match status" value="1"/>
</dbReference>
<dbReference type="InterPro" id="IPR035965">
    <property type="entry name" value="PAS-like_dom_sf"/>
</dbReference>
<dbReference type="SMART" id="SM00387">
    <property type="entry name" value="HATPase_c"/>
    <property type="match status" value="1"/>
</dbReference>
<name>A0A1H0RDH2_9CLOT</name>
<evidence type="ECO:0000256" key="3">
    <source>
        <dbReference type="ARBA" id="ARBA00004314"/>
    </source>
</evidence>
<dbReference type="PRINTS" id="PR00344">
    <property type="entry name" value="BCTRLSENSOR"/>
</dbReference>
<dbReference type="SUPFAM" id="SSF55874">
    <property type="entry name" value="ATPase domain of HSP90 chaperone/DNA topoisomerase II/histidine kinase"/>
    <property type="match status" value="1"/>
</dbReference>
<dbReference type="GO" id="GO:0000155">
    <property type="term" value="F:phosphorelay sensor kinase activity"/>
    <property type="evidence" value="ECO:0007669"/>
    <property type="project" value="InterPro"/>
</dbReference>
<dbReference type="InterPro" id="IPR004358">
    <property type="entry name" value="Sig_transdc_His_kin-like_C"/>
</dbReference>
<keyword evidence="12" id="KW-0472">Membrane</keyword>
<dbReference type="RefSeq" id="WP_089967989.1">
    <property type="nucleotide sequence ID" value="NZ_FNJM01000003.1"/>
</dbReference>
<dbReference type="EMBL" id="FNJM01000003">
    <property type="protein sequence ID" value="SDP27455.1"/>
    <property type="molecule type" value="Genomic_DNA"/>
</dbReference>
<dbReference type="SMART" id="SM00304">
    <property type="entry name" value="HAMP"/>
    <property type="match status" value="1"/>
</dbReference>
<dbReference type="InterPro" id="IPR000014">
    <property type="entry name" value="PAS"/>
</dbReference>
<evidence type="ECO:0000256" key="9">
    <source>
        <dbReference type="ARBA" id="ARBA00022777"/>
    </source>
</evidence>
<accession>A0A1H0RDH2</accession>
<dbReference type="Gene3D" id="1.10.287.130">
    <property type="match status" value="1"/>
</dbReference>
<evidence type="ECO:0000256" key="1">
    <source>
        <dbReference type="ARBA" id="ARBA00000085"/>
    </source>
</evidence>
<keyword evidence="5" id="KW-1003">Cell membrane</keyword>
<evidence type="ECO:0000256" key="4">
    <source>
        <dbReference type="ARBA" id="ARBA00012438"/>
    </source>
</evidence>
<sequence>MKKRIIVFNIITVLFALLILTSSFVALVNVNEIEKTKSLLSSYNKIMILNPNFTEKNLENFKINNVRVRFTLIDKNGNVKFDSSNKDLENHFDREEIIEAIKKDEASITRFSKTEGVNLVYYANKLDDDIIIRSAVPLSTVKVLSLRYFKYYILVIILVLLLSLGLSLKLVRAIIYPIKELETATAKIANGDFNRRAKIHTNDEVGSLAHTFNNMADQLQVRISDSLDKQNKLESILESMESGVIAIDKQEKIMLINPYAKRVFGLNKNIIGKNIGEYIIDYDLIKFIKDTPEIETVEVKILHPFERELRIKKAPIINSIKLPIGTVIAVQDITDIKRLENMRSQFVANVSHELRTPLTSIKGFAETLKYVKEDETKNKFLDIIDKEADRLTRLINDILVLSNIENNNNVLEVEFDPNEVITEAINMVSGQAVLKNTKIEILNNYKGLLVGDRDKFFQLILNLVENAIKYSGEESNVLVKSYNVNDYIYIEVADNGFGIPKEDLPRIFERFYRVDKSRAKGGTGLGLAIVKHIVKIFNGEIYVDSNVGFGTKFTVKIKKIY</sequence>
<evidence type="ECO:0000256" key="2">
    <source>
        <dbReference type="ARBA" id="ARBA00004236"/>
    </source>
</evidence>
<dbReference type="NCBIfam" id="TIGR00229">
    <property type="entry name" value="sensory_box"/>
    <property type="match status" value="1"/>
</dbReference>
<dbReference type="PROSITE" id="PS50112">
    <property type="entry name" value="PAS"/>
    <property type="match status" value="1"/>
</dbReference>
<evidence type="ECO:0000256" key="10">
    <source>
        <dbReference type="ARBA" id="ARBA00022840"/>
    </source>
</evidence>
<dbReference type="InterPro" id="IPR003660">
    <property type="entry name" value="HAMP_dom"/>
</dbReference>
<keyword evidence="8" id="KW-0547">Nucleotide-binding</keyword>
<dbReference type="SMART" id="SM00388">
    <property type="entry name" value="HisKA"/>
    <property type="match status" value="1"/>
</dbReference>
<dbReference type="InterPro" id="IPR005467">
    <property type="entry name" value="His_kinase_dom"/>
</dbReference>
<comment type="catalytic activity">
    <reaction evidence="1">
        <text>ATP + protein L-histidine = ADP + protein N-phospho-L-histidine.</text>
        <dbReference type="EC" id="2.7.13.3"/>
    </reaction>
</comment>
<dbReference type="GO" id="GO:0005886">
    <property type="term" value="C:plasma membrane"/>
    <property type="evidence" value="ECO:0007669"/>
    <property type="project" value="UniProtKB-SubCell"/>
</dbReference>
<keyword evidence="10" id="KW-0067">ATP-binding</keyword>
<dbReference type="GO" id="GO:0006355">
    <property type="term" value="P:regulation of DNA-templated transcription"/>
    <property type="evidence" value="ECO:0007669"/>
    <property type="project" value="InterPro"/>
</dbReference>
<evidence type="ECO:0000256" key="7">
    <source>
        <dbReference type="ARBA" id="ARBA00022679"/>
    </source>
</evidence>
<dbReference type="SUPFAM" id="SSF55785">
    <property type="entry name" value="PYP-like sensor domain (PAS domain)"/>
    <property type="match status" value="1"/>
</dbReference>
<dbReference type="Pfam" id="PF00672">
    <property type="entry name" value="HAMP"/>
    <property type="match status" value="1"/>
</dbReference>
<dbReference type="GO" id="GO:0016036">
    <property type="term" value="P:cellular response to phosphate starvation"/>
    <property type="evidence" value="ECO:0007669"/>
    <property type="project" value="TreeGrafter"/>
</dbReference>
<evidence type="ECO:0000256" key="12">
    <source>
        <dbReference type="ARBA" id="ARBA00023136"/>
    </source>
</evidence>
<dbReference type="EC" id="2.7.13.3" evidence="4"/>
<dbReference type="Pfam" id="PF00989">
    <property type="entry name" value="PAS"/>
    <property type="match status" value="1"/>
</dbReference>
<dbReference type="SMART" id="SM00091">
    <property type="entry name" value="PAS"/>
    <property type="match status" value="1"/>
</dbReference>
<dbReference type="InterPro" id="IPR036890">
    <property type="entry name" value="HATPase_C_sf"/>
</dbReference>
<dbReference type="SUPFAM" id="SSF158472">
    <property type="entry name" value="HAMP domain-like"/>
    <property type="match status" value="1"/>
</dbReference>
<dbReference type="CDD" id="cd06225">
    <property type="entry name" value="HAMP"/>
    <property type="match status" value="1"/>
</dbReference>
<reference evidence="13 14" key="1">
    <citation type="submission" date="2016-10" db="EMBL/GenBank/DDBJ databases">
        <authorList>
            <person name="de Groot N.N."/>
        </authorList>
    </citation>
    <scope>NUCLEOTIDE SEQUENCE [LARGE SCALE GENOMIC DNA]</scope>
    <source>
        <strain evidence="13 14">DSM 12272</strain>
    </source>
</reference>
<dbReference type="GO" id="GO:0045121">
    <property type="term" value="C:membrane raft"/>
    <property type="evidence" value="ECO:0007669"/>
    <property type="project" value="UniProtKB-SubCell"/>
</dbReference>
<dbReference type="SUPFAM" id="SSF47384">
    <property type="entry name" value="Homodimeric domain of signal transducing histidine kinase"/>
    <property type="match status" value="1"/>
</dbReference>
<dbReference type="PROSITE" id="PS50109">
    <property type="entry name" value="HIS_KIN"/>
    <property type="match status" value="1"/>
</dbReference>
<evidence type="ECO:0000256" key="6">
    <source>
        <dbReference type="ARBA" id="ARBA00022553"/>
    </source>
</evidence>
<keyword evidence="7" id="KW-0808">Transferase</keyword>
<dbReference type="InterPro" id="IPR031967">
    <property type="entry name" value="PhoR_single_Cache-like_dom"/>
</dbReference>
<dbReference type="Gene3D" id="3.30.565.10">
    <property type="entry name" value="Histidine kinase-like ATPase, C-terminal domain"/>
    <property type="match status" value="1"/>
</dbReference>
<dbReference type="Gene3D" id="3.30.450.20">
    <property type="entry name" value="PAS domain"/>
    <property type="match status" value="1"/>
</dbReference>
<dbReference type="GO" id="GO:0004721">
    <property type="term" value="F:phosphoprotein phosphatase activity"/>
    <property type="evidence" value="ECO:0007669"/>
    <property type="project" value="TreeGrafter"/>
</dbReference>
<dbReference type="Proteomes" id="UP000198597">
    <property type="component" value="Unassembled WGS sequence"/>
</dbReference>
<dbReference type="PROSITE" id="PS50885">
    <property type="entry name" value="HAMP"/>
    <property type="match status" value="1"/>
</dbReference>
<dbReference type="PANTHER" id="PTHR45453:SF1">
    <property type="entry name" value="PHOSPHATE REGULON SENSOR PROTEIN PHOR"/>
    <property type="match status" value="1"/>
</dbReference>
<evidence type="ECO:0000256" key="5">
    <source>
        <dbReference type="ARBA" id="ARBA00022475"/>
    </source>
</evidence>
<dbReference type="InterPro" id="IPR036097">
    <property type="entry name" value="HisK_dim/P_sf"/>
</dbReference>
<gene>
    <name evidence="13" type="ORF">SAMN04488529_103138</name>
</gene>
<dbReference type="CDD" id="cd00082">
    <property type="entry name" value="HisKA"/>
    <property type="match status" value="1"/>
</dbReference>
<evidence type="ECO:0000313" key="13">
    <source>
        <dbReference type="EMBL" id="SDP27455.1"/>
    </source>
</evidence>
<dbReference type="InterPro" id="IPR003661">
    <property type="entry name" value="HisK_dim/P_dom"/>
</dbReference>
<dbReference type="InterPro" id="IPR050351">
    <property type="entry name" value="BphY/WalK/GraS-like"/>
</dbReference>
<keyword evidence="6" id="KW-0597">Phosphoprotein</keyword>
<protein>
    <recommendedName>
        <fullName evidence="4">histidine kinase</fullName>
        <ecNumber evidence="4">2.7.13.3</ecNumber>
    </recommendedName>
</protein>
<organism evidence="13 14">
    <name type="scientific">Clostridium gasigenes</name>
    <dbReference type="NCBI Taxonomy" id="94869"/>
    <lineage>
        <taxon>Bacteria</taxon>
        <taxon>Bacillati</taxon>
        <taxon>Bacillota</taxon>
        <taxon>Clostridia</taxon>
        <taxon>Eubacteriales</taxon>
        <taxon>Clostridiaceae</taxon>
        <taxon>Clostridium</taxon>
    </lineage>
</organism>
<evidence type="ECO:0000313" key="14">
    <source>
        <dbReference type="Proteomes" id="UP000198597"/>
    </source>
</evidence>
<dbReference type="Pfam" id="PF00512">
    <property type="entry name" value="HisKA"/>
    <property type="match status" value="1"/>
</dbReference>
<dbReference type="Pfam" id="PF02518">
    <property type="entry name" value="HATPase_c"/>
    <property type="match status" value="1"/>
</dbReference>
<dbReference type="FunFam" id="3.30.565.10:FF:000023">
    <property type="entry name" value="PAS domain-containing sensor histidine kinase"/>
    <property type="match status" value="1"/>
</dbReference>
<dbReference type="InterPro" id="IPR003594">
    <property type="entry name" value="HATPase_dom"/>
</dbReference>
<keyword evidence="9 13" id="KW-0418">Kinase</keyword>
<dbReference type="PANTHER" id="PTHR45453">
    <property type="entry name" value="PHOSPHATE REGULON SENSOR PROTEIN PHOR"/>
    <property type="match status" value="1"/>
</dbReference>
<evidence type="ECO:0000256" key="11">
    <source>
        <dbReference type="ARBA" id="ARBA00023012"/>
    </source>
</evidence>
<proteinExistence type="predicted"/>